<evidence type="ECO:0000313" key="2">
    <source>
        <dbReference type="EMBL" id="MCI39293.1"/>
    </source>
</evidence>
<accession>A0A392RRQ0</accession>
<evidence type="ECO:0000313" key="3">
    <source>
        <dbReference type="Proteomes" id="UP000265520"/>
    </source>
</evidence>
<dbReference type="InterPro" id="IPR053151">
    <property type="entry name" value="RNase_H-like"/>
</dbReference>
<dbReference type="SUPFAM" id="SSF53098">
    <property type="entry name" value="Ribonuclease H-like"/>
    <property type="match status" value="1"/>
</dbReference>
<keyword evidence="3" id="KW-1185">Reference proteome</keyword>
<dbReference type="EMBL" id="LXQA010265705">
    <property type="protein sequence ID" value="MCI39293.1"/>
    <property type="molecule type" value="Genomic_DNA"/>
</dbReference>
<dbReference type="InterPro" id="IPR002156">
    <property type="entry name" value="RNaseH_domain"/>
</dbReference>
<dbReference type="InterPro" id="IPR044730">
    <property type="entry name" value="RNase_H-like_dom_plant"/>
</dbReference>
<name>A0A392RRQ0_9FABA</name>
<reference evidence="2 3" key="1">
    <citation type="journal article" date="2018" name="Front. Plant Sci.">
        <title>Red Clover (Trifolium pratense) and Zigzag Clover (T. medium) - A Picture of Genomic Similarities and Differences.</title>
        <authorList>
            <person name="Dluhosova J."/>
            <person name="Istvanek J."/>
            <person name="Nedelnik J."/>
            <person name="Repkova J."/>
        </authorList>
    </citation>
    <scope>NUCLEOTIDE SEQUENCE [LARGE SCALE GENOMIC DNA]</scope>
    <source>
        <strain evidence="3">cv. 10/8</strain>
        <tissue evidence="2">Leaf</tissue>
    </source>
</reference>
<dbReference type="Pfam" id="PF13456">
    <property type="entry name" value="RVT_3"/>
    <property type="match status" value="1"/>
</dbReference>
<dbReference type="PANTHER" id="PTHR47723:SF23">
    <property type="entry name" value="REVERSE TRANSCRIPTASE-LIKE PROTEIN"/>
    <property type="match status" value="1"/>
</dbReference>
<dbReference type="Gene3D" id="3.30.420.10">
    <property type="entry name" value="Ribonuclease H-like superfamily/Ribonuclease H"/>
    <property type="match status" value="1"/>
</dbReference>
<proteinExistence type="predicted"/>
<dbReference type="InterPro" id="IPR012337">
    <property type="entry name" value="RNaseH-like_sf"/>
</dbReference>
<dbReference type="AlphaFoldDB" id="A0A392RRQ0"/>
<feature type="domain" description="RNase H type-1" evidence="1">
    <location>
        <begin position="18"/>
        <end position="83"/>
    </location>
</feature>
<feature type="non-terminal residue" evidence="2">
    <location>
        <position position="1"/>
    </location>
</feature>
<dbReference type="GO" id="GO:0003676">
    <property type="term" value="F:nucleic acid binding"/>
    <property type="evidence" value="ECO:0007669"/>
    <property type="project" value="InterPro"/>
</dbReference>
<organism evidence="2 3">
    <name type="scientific">Trifolium medium</name>
    <dbReference type="NCBI Taxonomy" id="97028"/>
    <lineage>
        <taxon>Eukaryota</taxon>
        <taxon>Viridiplantae</taxon>
        <taxon>Streptophyta</taxon>
        <taxon>Embryophyta</taxon>
        <taxon>Tracheophyta</taxon>
        <taxon>Spermatophyta</taxon>
        <taxon>Magnoliopsida</taxon>
        <taxon>eudicotyledons</taxon>
        <taxon>Gunneridae</taxon>
        <taxon>Pentapetalae</taxon>
        <taxon>rosids</taxon>
        <taxon>fabids</taxon>
        <taxon>Fabales</taxon>
        <taxon>Fabaceae</taxon>
        <taxon>Papilionoideae</taxon>
        <taxon>50 kb inversion clade</taxon>
        <taxon>NPAAA clade</taxon>
        <taxon>Hologalegina</taxon>
        <taxon>IRL clade</taxon>
        <taxon>Trifolieae</taxon>
        <taxon>Trifolium</taxon>
    </lineage>
</organism>
<protein>
    <submittedName>
        <fullName evidence="2">Ribonuclease H protein</fullName>
    </submittedName>
</protein>
<dbReference type="PANTHER" id="PTHR47723">
    <property type="entry name" value="OS05G0353850 PROTEIN"/>
    <property type="match status" value="1"/>
</dbReference>
<dbReference type="GO" id="GO:0004523">
    <property type="term" value="F:RNA-DNA hybrid ribonuclease activity"/>
    <property type="evidence" value="ECO:0007669"/>
    <property type="project" value="InterPro"/>
</dbReference>
<dbReference type="CDD" id="cd06222">
    <property type="entry name" value="RNase_H_like"/>
    <property type="match status" value="1"/>
</dbReference>
<dbReference type="InterPro" id="IPR036397">
    <property type="entry name" value="RNaseH_sf"/>
</dbReference>
<comment type="caution">
    <text evidence="2">The sequence shown here is derived from an EMBL/GenBank/DDBJ whole genome shotgun (WGS) entry which is preliminary data.</text>
</comment>
<evidence type="ECO:0000259" key="1">
    <source>
        <dbReference type="Pfam" id="PF13456"/>
    </source>
</evidence>
<dbReference type="Proteomes" id="UP000265520">
    <property type="component" value="Unassembled WGS sequence"/>
</dbReference>
<sequence>SIKEVRWSPPIAHWVKCNTDGAIVGSPGQASCAGVFRDHDALFLGYFTANFRVSFAFHAELLGVMFAIESTHDKGWWNLWLETVH</sequence>